<evidence type="ECO:0000313" key="2">
    <source>
        <dbReference type="Proteomes" id="UP000032430"/>
    </source>
</evidence>
<gene>
    <name evidence="1" type="ORF">LFA_pA0189</name>
</gene>
<protein>
    <submittedName>
        <fullName evidence="1">Uncharacterized protein</fullName>
    </submittedName>
</protein>
<dbReference type="KEGG" id="lfa:LFA_pA0189"/>
<keyword evidence="2" id="KW-1185">Reference proteome</keyword>
<reference evidence="2" key="1">
    <citation type="submission" date="2014-09" db="EMBL/GenBank/DDBJ databases">
        <authorList>
            <person name="Gomez-Valero L."/>
        </authorList>
    </citation>
    <scope>NUCLEOTIDE SEQUENCE [LARGE SCALE GENOMIC DNA]</scope>
    <source>
        <strain evidence="2">ATCC700992</strain>
        <plasmid evidence="2">LLAP10_pA</plasmid>
    </source>
</reference>
<dbReference type="AlphaFoldDB" id="A0A098GBD0"/>
<accession>A0A098GBD0</accession>
<dbReference type="HOGENOM" id="CLU_177685_0_0_6"/>
<dbReference type="Proteomes" id="UP000032430">
    <property type="component" value="Plasmid II"/>
</dbReference>
<proteinExistence type="predicted"/>
<name>A0A098GBD0_9GAMM</name>
<keyword evidence="1" id="KW-0614">Plasmid</keyword>
<dbReference type="OrthoDB" id="6624694at2"/>
<organism evidence="1 2">
    <name type="scientific">Legionella fallonii LLAP-10</name>
    <dbReference type="NCBI Taxonomy" id="1212491"/>
    <lineage>
        <taxon>Bacteria</taxon>
        <taxon>Pseudomonadati</taxon>
        <taxon>Pseudomonadota</taxon>
        <taxon>Gammaproteobacteria</taxon>
        <taxon>Legionellales</taxon>
        <taxon>Legionellaceae</taxon>
        <taxon>Legionella</taxon>
    </lineage>
</organism>
<dbReference type="EMBL" id="LN614828">
    <property type="protein sequence ID" value="CEG59287.1"/>
    <property type="molecule type" value="Genomic_DNA"/>
</dbReference>
<sequence length="112" mass="12875">MTEINIHTRYSTISHEHLDDLVSWVTGEYPDSGLVLAECSDGLWFIEVDYGHAFDSFLGVSKPKCIPYLEPNFYSSRKEALTTALQLIKQVYKNLNEEKILEYLKREEAASL</sequence>
<dbReference type="RefSeq" id="WP_045097868.1">
    <property type="nucleotide sequence ID" value="NZ_LN614828.1"/>
</dbReference>
<evidence type="ECO:0000313" key="1">
    <source>
        <dbReference type="EMBL" id="CEG59287.1"/>
    </source>
</evidence>
<geneLocation type="plasmid" evidence="2">
    <name>LLAP10_pA</name>
</geneLocation>